<dbReference type="GO" id="GO:0030655">
    <property type="term" value="P:beta-lactam antibiotic catabolic process"/>
    <property type="evidence" value="ECO:0007669"/>
    <property type="project" value="InterPro"/>
</dbReference>
<dbReference type="EMBL" id="MGJA01000012">
    <property type="protein sequence ID" value="OGM97528.1"/>
    <property type="molecule type" value="Genomic_DNA"/>
</dbReference>
<dbReference type="InterPro" id="IPR012338">
    <property type="entry name" value="Beta-lactam/transpept-like"/>
</dbReference>
<dbReference type="PANTHER" id="PTHR35333">
    <property type="entry name" value="BETA-LACTAMASE"/>
    <property type="match status" value="1"/>
</dbReference>
<evidence type="ECO:0000313" key="13">
    <source>
        <dbReference type="Proteomes" id="UP000178520"/>
    </source>
</evidence>
<dbReference type="PANTHER" id="PTHR35333:SF4">
    <property type="entry name" value="SLR0121 PROTEIN"/>
    <property type="match status" value="1"/>
</dbReference>
<evidence type="ECO:0000256" key="7">
    <source>
        <dbReference type="PIRSR" id="PIRSR618044-1"/>
    </source>
</evidence>
<dbReference type="GO" id="GO:0009002">
    <property type="term" value="F:serine-type D-Ala-D-Ala carboxypeptidase activity"/>
    <property type="evidence" value="ECO:0007669"/>
    <property type="project" value="InterPro"/>
</dbReference>
<proteinExistence type="inferred from homology"/>
<name>A0A1F8EBM6_9BACT</name>
<dbReference type="InterPro" id="IPR000871">
    <property type="entry name" value="Beta-lactam_class-A"/>
</dbReference>
<gene>
    <name evidence="12" type="ORF">A2735_02230</name>
</gene>
<keyword evidence="2" id="KW-0732">Signal</keyword>
<feature type="active site" description="Acyl-ester intermediate" evidence="7">
    <location>
        <position position="95"/>
    </location>
</feature>
<dbReference type="GO" id="GO:0071555">
    <property type="term" value="P:cell wall organization"/>
    <property type="evidence" value="ECO:0007669"/>
    <property type="project" value="UniProtKB-KW"/>
</dbReference>
<keyword evidence="6" id="KW-0961">Cell wall biogenesis/degradation</keyword>
<dbReference type="GO" id="GO:0006508">
    <property type="term" value="P:proteolysis"/>
    <property type="evidence" value="ECO:0007669"/>
    <property type="project" value="InterPro"/>
</dbReference>
<reference evidence="12 13" key="1">
    <citation type="journal article" date="2016" name="Nat. Commun.">
        <title>Thousands of microbial genomes shed light on interconnected biogeochemical processes in an aquifer system.</title>
        <authorList>
            <person name="Anantharaman K."/>
            <person name="Brown C.T."/>
            <person name="Hug L.A."/>
            <person name="Sharon I."/>
            <person name="Castelle C.J."/>
            <person name="Probst A.J."/>
            <person name="Thomas B.C."/>
            <person name="Singh A."/>
            <person name="Wilkins M.J."/>
            <person name="Karaoz U."/>
            <person name="Brodie E.L."/>
            <person name="Williams K.H."/>
            <person name="Hubbard S.S."/>
            <person name="Banfield J.F."/>
        </authorList>
    </citation>
    <scope>NUCLEOTIDE SEQUENCE [LARGE SCALE GENOMIC DNA]</scope>
</reference>
<dbReference type="InterPro" id="IPR018044">
    <property type="entry name" value="Peptidase_S11"/>
</dbReference>
<keyword evidence="4" id="KW-0133">Cell shape</keyword>
<dbReference type="Pfam" id="PF00768">
    <property type="entry name" value="Peptidase_S11"/>
    <property type="match status" value="1"/>
</dbReference>
<accession>A0A1F8EBM6</accession>
<sequence>MERKLEGLTIVVAILVLVNAYFFITIYRIPAVVPNIVSQNNQAFIIPPNPVSYLPVLDTSMEEVVLNAKSAILYDLKSDRNLFEKNIKERLPIASLTKVMNAVVVWEKFSPNEIVTIKSSAVRVDGQRKDLYVGETLSVHDLMQMMFIESSNDAAYALRDYATSKSVDLIAEMNTKALSLGMFDTHFIDPAGLDDTGYSTARDLVKGVVYALRYDAIWSLSRETSATVVSTDGKITHEIKNTDQLLGVLSDIVGGKTGYTDSALGCMILIVDVPNQKDRIIAIVLGSNDRFGDIKNLISWAKRAYRWQ</sequence>
<dbReference type="InterPro" id="IPR001967">
    <property type="entry name" value="Peptidase_S11_N"/>
</dbReference>
<evidence type="ECO:0000256" key="8">
    <source>
        <dbReference type="PIRSR" id="PIRSR618044-2"/>
    </source>
</evidence>
<keyword evidence="5" id="KW-0573">Peptidoglycan synthesis</keyword>
<evidence type="ECO:0000313" key="12">
    <source>
        <dbReference type="EMBL" id="OGM97528.1"/>
    </source>
</evidence>
<dbReference type="GO" id="GO:0009252">
    <property type="term" value="P:peptidoglycan biosynthetic process"/>
    <property type="evidence" value="ECO:0007669"/>
    <property type="project" value="UniProtKB-KW"/>
</dbReference>
<evidence type="ECO:0000256" key="1">
    <source>
        <dbReference type="ARBA" id="ARBA00007164"/>
    </source>
</evidence>
<feature type="active site" evidence="7">
    <location>
        <position position="150"/>
    </location>
</feature>
<keyword evidence="3" id="KW-0378">Hydrolase</keyword>
<evidence type="ECO:0000259" key="11">
    <source>
        <dbReference type="Pfam" id="PF00768"/>
    </source>
</evidence>
<organism evidence="12 13">
    <name type="scientific">Candidatus Yanofskybacteria bacterium RIFCSPHIGHO2_01_FULL_41_21</name>
    <dbReference type="NCBI Taxonomy" id="1802660"/>
    <lineage>
        <taxon>Bacteria</taxon>
        <taxon>Candidatus Yanofskyibacteriota</taxon>
    </lineage>
</organism>
<protein>
    <recommendedName>
        <fullName evidence="11">Peptidase S11 D-alanyl-D-alanine carboxypeptidase A N-terminal domain-containing protein</fullName>
    </recommendedName>
</protein>
<keyword evidence="10" id="KW-0812">Transmembrane</keyword>
<evidence type="ECO:0000256" key="4">
    <source>
        <dbReference type="ARBA" id="ARBA00022960"/>
    </source>
</evidence>
<dbReference type="GO" id="GO:0008800">
    <property type="term" value="F:beta-lactamase activity"/>
    <property type="evidence" value="ECO:0007669"/>
    <property type="project" value="InterPro"/>
</dbReference>
<dbReference type="SUPFAM" id="SSF56601">
    <property type="entry name" value="beta-lactamase/transpeptidase-like"/>
    <property type="match status" value="1"/>
</dbReference>
<dbReference type="STRING" id="1802660.A2735_02230"/>
<comment type="caution">
    <text evidence="12">The sequence shown here is derived from an EMBL/GenBank/DDBJ whole genome shotgun (WGS) entry which is preliminary data.</text>
</comment>
<feature type="transmembrane region" description="Helical" evidence="10">
    <location>
        <begin position="7"/>
        <end position="29"/>
    </location>
</feature>
<dbReference type="GO" id="GO:0046677">
    <property type="term" value="P:response to antibiotic"/>
    <property type="evidence" value="ECO:0007669"/>
    <property type="project" value="InterPro"/>
</dbReference>
<feature type="active site" description="Proton acceptor" evidence="7">
    <location>
        <position position="98"/>
    </location>
</feature>
<dbReference type="GO" id="GO:0008360">
    <property type="term" value="P:regulation of cell shape"/>
    <property type="evidence" value="ECO:0007669"/>
    <property type="project" value="UniProtKB-KW"/>
</dbReference>
<evidence type="ECO:0000256" key="6">
    <source>
        <dbReference type="ARBA" id="ARBA00023316"/>
    </source>
</evidence>
<dbReference type="Proteomes" id="UP000178520">
    <property type="component" value="Unassembled WGS sequence"/>
</dbReference>
<dbReference type="PRINTS" id="PR00725">
    <property type="entry name" value="DADACBPTASE1"/>
</dbReference>
<dbReference type="Gene3D" id="3.40.710.10">
    <property type="entry name" value="DD-peptidase/beta-lactamase superfamily"/>
    <property type="match status" value="1"/>
</dbReference>
<evidence type="ECO:0000256" key="9">
    <source>
        <dbReference type="RuleBase" id="RU004016"/>
    </source>
</evidence>
<keyword evidence="10" id="KW-0472">Membrane</keyword>
<comment type="similarity">
    <text evidence="1 9">Belongs to the peptidase S11 family.</text>
</comment>
<evidence type="ECO:0000256" key="10">
    <source>
        <dbReference type="SAM" id="Phobius"/>
    </source>
</evidence>
<feature type="binding site" evidence="8">
    <location>
        <position position="256"/>
    </location>
    <ligand>
        <name>substrate</name>
    </ligand>
</feature>
<keyword evidence="10" id="KW-1133">Transmembrane helix</keyword>
<dbReference type="AlphaFoldDB" id="A0A1F8EBM6"/>
<evidence type="ECO:0000256" key="2">
    <source>
        <dbReference type="ARBA" id="ARBA00022729"/>
    </source>
</evidence>
<feature type="domain" description="Peptidase S11 D-alanyl-D-alanine carboxypeptidase A N-terminal" evidence="11">
    <location>
        <begin position="63"/>
        <end position="287"/>
    </location>
</feature>
<evidence type="ECO:0000256" key="5">
    <source>
        <dbReference type="ARBA" id="ARBA00022984"/>
    </source>
</evidence>
<evidence type="ECO:0000256" key="3">
    <source>
        <dbReference type="ARBA" id="ARBA00022801"/>
    </source>
</evidence>